<sequence length="148" mass="16358">ASQPDELTIDEQEMLEVIEDGDMEDWVKVLTYIYYMLQSLATLDARSHTSSNSTEPELHSGCINGDTNSTYSAVYVRALYDYEGQADEELSFSEGAVIRLLNRDTQTDDGFWEGELNGRVGVFPSVLVEDLTENGEMSGGGLNGTQVQ</sequence>
<dbReference type="SUPFAM" id="SSF50044">
    <property type="entry name" value="SH3-domain"/>
    <property type="match status" value="1"/>
</dbReference>
<dbReference type="Gene3D" id="2.30.30.40">
    <property type="entry name" value="SH3 Domains"/>
    <property type="match status" value="2"/>
</dbReference>
<evidence type="ECO:0000259" key="3">
    <source>
        <dbReference type="PROSITE" id="PS50002"/>
    </source>
</evidence>
<dbReference type="Pfam" id="PF14604">
    <property type="entry name" value="SH3_9"/>
    <property type="match status" value="1"/>
</dbReference>
<organism evidence="4 5">
    <name type="scientific">Goodea atripinnis</name>
    <dbReference type="NCBI Taxonomy" id="208336"/>
    <lineage>
        <taxon>Eukaryota</taxon>
        <taxon>Metazoa</taxon>
        <taxon>Chordata</taxon>
        <taxon>Craniata</taxon>
        <taxon>Vertebrata</taxon>
        <taxon>Euteleostomi</taxon>
        <taxon>Actinopterygii</taxon>
        <taxon>Neopterygii</taxon>
        <taxon>Teleostei</taxon>
        <taxon>Neoteleostei</taxon>
        <taxon>Acanthomorphata</taxon>
        <taxon>Ovalentaria</taxon>
        <taxon>Atherinomorphae</taxon>
        <taxon>Cyprinodontiformes</taxon>
        <taxon>Goodeidae</taxon>
        <taxon>Goodea</taxon>
    </lineage>
</organism>
<reference evidence="4 5" key="1">
    <citation type="submission" date="2021-06" db="EMBL/GenBank/DDBJ databases">
        <authorList>
            <person name="Palmer J.M."/>
        </authorList>
    </citation>
    <scope>NUCLEOTIDE SEQUENCE [LARGE SCALE GENOMIC DNA]</scope>
    <source>
        <strain evidence="4 5">GA_2019</strain>
        <tissue evidence="4">Muscle</tissue>
    </source>
</reference>
<dbReference type="InterPro" id="IPR001452">
    <property type="entry name" value="SH3_domain"/>
</dbReference>
<feature type="non-terminal residue" evidence="4">
    <location>
        <position position="1"/>
    </location>
</feature>
<dbReference type="EMBL" id="JAHRIO010010200">
    <property type="protein sequence ID" value="MEQ2160953.1"/>
    <property type="molecule type" value="Genomic_DNA"/>
</dbReference>
<dbReference type="SMART" id="SM00326">
    <property type="entry name" value="SH3"/>
    <property type="match status" value="1"/>
</dbReference>
<dbReference type="InterPro" id="IPR035556">
    <property type="entry name" value="FCHSD2_SH3_2"/>
</dbReference>
<evidence type="ECO:0000256" key="1">
    <source>
        <dbReference type="ARBA" id="ARBA00022443"/>
    </source>
</evidence>
<name>A0ABV0MPE5_9TELE</name>
<evidence type="ECO:0000313" key="4">
    <source>
        <dbReference type="EMBL" id="MEQ2160953.1"/>
    </source>
</evidence>
<gene>
    <name evidence="4" type="primary">FCHSD2_1</name>
    <name evidence="4" type="ORF">GOODEAATRI_004748</name>
</gene>
<evidence type="ECO:0000256" key="2">
    <source>
        <dbReference type="PROSITE-ProRule" id="PRU00192"/>
    </source>
</evidence>
<dbReference type="PRINTS" id="PR00452">
    <property type="entry name" value="SH3DOMAIN"/>
</dbReference>
<proteinExistence type="predicted"/>
<keyword evidence="1 2" id="KW-0728">SH3 domain</keyword>
<protein>
    <submittedName>
        <fullName evidence="4">F-BAR and double SH3 domains protein 2</fullName>
    </submittedName>
</protein>
<comment type="caution">
    <text evidence="4">The sequence shown here is derived from an EMBL/GenBank/DDBJ whole genome shotgun (WGS) entry which is preliminary data.</text>
</comment>
<dbReference type="PANTHER" id="PTHR15735:SF11">
    <property type="entry name" value="F-BAR AND DOUBLE SH3 DOMAINS PROTEIN 2"/>
    <property type="match status" value="1"/>
</dbReference>
<dbReference type="InterPro" id="IPR036028">
    <property type="entry name" value="SH3-like_dom_sf"/>
</dbReference>
<feature type="domain" description="SH3" evidence="3">
    <location>
        <begin position="71"/>
        <end position="133"/>
    </location>
</feature>
<accession>A0ABV0MPE5</accession>
<dbReference type="CDD" id="cd11894">
    <property type="entry name" value="SH3_FCHSD2_2"/>
    <property type="match status" value="1"/>
</dbReference>
<evidence type="ECO:0000313" key="5">
    <source>
        <dbReference type="Proteomes" id="UP001476798"/>
    </source>
</evidence>
<dbReference type="PANTHER" id="PTHR15735">
    <property type="entry name" value="FCH AND DOUBLE SH3 DOMAINS PROTEIN"/>
    <property type="match status" value="1"/>
</dbReference>
<dbReference type="Proteomes" id="UP001476798">
    <property type="component" value="Unassembled WGS sequence"/>
</dbReference>
<keyword evidence="5" id="KW-1185">Reference proteome</keyword>
<dbReference type="PROSITE" id="PS50002">
    <property type="entry name" value="SH3"/>
    <property type="match status" value="1"/>
</dbReference>